<dbReference type="STRING" id="370526.SAMN04489835_3642"/>
<comment type="subcellular location">
    <subcellularLocation>
        <location evidence="1">Cell membrane</location>
        <topology evidence="1">Multi-pass membrane protein</topology>
    </subcellularLocation>
</comment>
<keyword evidence="5 7" id="KW-1133">Transmembrane helix</keyword>
<evidence type="ECO:0000256" key="6">
    <source>
        <dbReference type="ARBA" id="ARBA00023136"/>
    </source>
</evidence>
<keyword evidence="4 7" id="KW-0812">Transmembrane</keyword>
<organism evidence="8 9">
    <name type="scientific">Mycolicibacterium rutilum</name>
    <name type="common">Mycobacterium rutilum</name>
    <dbReference type="NCBI Taxonomy" id="370526"/>
    <lineage>
        <taxon>Bacteria</taxon>
        <taxon>Bacillati</taxon>
        <taxon>Actinomycetota</taxon>
        <taxon>Actinomycetes</taxon>
        <taxon>Mycobacteriales</taxon>
        <taxon>Mycobacteriaceae</taxon>
        <taxon>Mycolicibacterium</taxon>
    </lineage>
</organism>
<protein>
    <submittedName>
        <fullName evidence="8">Putative oxidoreductase</fullName>
    </submittedName>
</protein>
<evidence type="ECO:0000256" key="2">
    <source>
        <dbReference type="ARBA" id="ARBA00006679"/>
    </source>
</evidence>
<name>A0A1H6KHY3_MYCRU</name>
<feature type="transmembrane region" description="Helical" evidence="7">
    <location>
        <begin position="12"/>
        <end position="29"/>
    </location>
</feature>
<dbReference type="InterPro" id="IPR032808">
    <property type="entry name" value="DoxX"/>
</dbReference>
<evidence type="ECO:0000313" key="9">
    <source>
        <dbReference type="Proteomes" id="UP000182915"/>
    </source>
</evidence>
<feature type="transmembrane region" description="Helical" evidence="7">
    <location>
        <begin position="49"/>
        <end position="66"/>
    </location>
</feature>
<evidence type="ECO:0000256" key="7">
    <source>
        <dbReference type="SAM" id="Phobius"/>
    </source>
</evidence>
<dbReference type="Proteomes" id="UP000182915">
    <property type="component" value="Chromosome I"/>
</dbReference>
<dbReference type="GO" id="GO:0005886">
    <property type="term" value="C:plasma membrane"/>
    <property type="evidence" value="ECO:0007669"/>
    <property type="project" value="UniProtKB-SubCell"/>
</dbReference>
<keyword evidence="6 7" id="KW-0472">Membrane</keyword>
<evidence type="ECO:0000256" key="4">
    <source>
        <dbReference type="ARBA" id="ARBA00022692"/>
    </source>
</evidence>
<dbReference type="InterPro" id="IPR051907">
    <property type="entry name" value="DoxX-like_oxidoreductase"/>
</dbReference>
<dbReference type="Pfam" id="PF07681">
    <property type="entry name" value="DoxX"/>
    <property type="match status" value="1"/>
</dbReference>
<evidence type="ECO:0000256" key="3">
    <source>
        <dbReference type="ARBA" id="ARBA00022475"/>
    </source>
</evidence>
<dbReference type="EMBL" id="LT629971">
    <property type="protein sequence ID" value="SEH75143.1"/>
    <property type="molecule type" value="Genomic_DNA"/>
</dbReference>
<gene>
    <name evidence="8" type="ORF">SAMN04489835_3642</name>
</gene>
<sequence length="174" mass="18636">MTTFDARLASYSSPILSLFRIIAGLMFTLHGTMKLFGWPIGEAVPAGTWPVWWAGIIELVAGLLITVGLFTRIAAFIASGEMAVAYFWMHWPPLDGPPASFWPMENGGEVVLLYCFGFLAIAALGAGAWSVDARRRGGVGRSAPGRVVSGTAAPAGYATGQPVRRGGLFSRFRR</sequence>
<keyword evidence="3" id="KW-1003">Cell membrane</keyword>
<proteinExistence type="inferred from homology"/>
<dbReference type="RefSeq" id="WP_083408342.1">
    <property type="nucleotide sequence ID" value="NZ_LT629971.1"/>
</dbReference>
<dbReference type="PANTHER" id="PTHR33452">
    <property type="entry name" value="OXIDOREDUCTASE CATD-RELATED"/>
    <property type="match status" value="1"/>
</dbReference>
<comment type="similarity">
    <text evidence="2">Belongs to the DoxX family.</text>
</comment>
<dbReference type="PANTHER" id="PTHR33452:SF4">
    <property type="entry name" value="BLL4328 PROTEIN"/>
    <property type="match status" value="1"/>
</dbReference>
<dbReference type="AlphaFoldDB" id="A0A1H6KHY3"/>
<evidence type="ECO:0000256" key="1">
    <source>
        <dbReference type="ARBA" id="ARBA00004651"/>
    </source>
</evidence>
<feature type="transmembrane region" description="Helical" evidence="7">
    <location>
        <begin position="111"/>
        <end position="131"/>
    </location>
</feature>
<evidence type="ECO:0000313" key="8">
    <source>
        <dbReference type="EMBL" id="SEH75143.1"/>
    </source>
</evidence>
<keyword evidence="9" id="KW-1185">Reference proteome</keyword>
<accession>A0A1H6KHY3</accession>
<evidence type="ECO:0000256" key="5">
    <source>
        <dbReference type="ARBA" id="ARBA00022989"/>
    </source>
</evidence>
<feature type="transmembrane region" description="Helical" evidence="7">
    <location>
        <begin position="73"/>
        <end position="91"/>
    </location>
</feature>
<dbReference type="OrthoDB" id="9808524at2"/>
<reference evidence="9" key="1">
    <citation type="submission" date="2016-10" db="EMBL/GenBank/DDBJ databases">
        <authorList>
            <person name="Varghese N."/>
            <person name="Submissions S."/>
        </authorList>
    </citation>
    <scope>NUCLEOTIDE SEQUENCE [LARGE SCALE GENOMIC DNA]</scope>
    <source>
        <strain evidence="9">DSM 45405</strain>
    </source>
</reference>